<reference evidence="2" key="1">
    <citation type="journal article" date="2014" name="Proc. Natl. Acad. Sci. U.S.A.">
        <title>Extensive sampling of basidiomycete genomes demonstrates inadequacy of the white-rot/brown-rot paradigm for wood decay fungi.</title>
        <authorList>
            <person name="Riley R."/>
            <person name="Salamov A.A."/>
            <person name="Brown D.W."/>
            <person name="Nagy L.G."/>
            <person name="Floudas D."/>
            <person name="Held B.W."/>
            <person name="Levasseur A."/>
            <person name="Lombard V."/>
            <person name="Morin E."/>
            <person name="Otillar R."/>
            <person name="Lindquist E.A."/>
            <person name="Sun H."/>
            <person name="LaButti K.M."/>
            <person name="Schmutz J."/>
            <person name="Jabbour D."/>
            <person name="Luo H."/>
            <person name="Baker S.E."/>
            <person name="Pisabarro A.G."/>
            <person name="Walton J.D."/>
            <person name="Blanchette R.A."/>
            <person name="Henrissat B."/>
            <person name="Martin F."/>
            <person name="Cullen D."/>
            <person name="Hibbett D.S."/>
            <person name="Grigoriev I.V."/>
        </authorList>
    </citation>
    <scope>NUCLEOTIDE SEQUENCE [LARGE SCALE GENOMIC DNA]</scope>
    <source>
        <strain evidence="2">MUCL 33604</strain>
    </source>
</reference>
<protein>
    <submittedName>
        <fullName evidence="1">Uncharacterized protein</fullName>
    </submittedName>
</protein>
<evidence type="ECO:0000313" key="1">
    <source>
        <dbReference type="EMBL" id="KDQ64068.1"/>
    </source>
</evidence>
<name>A0A067QAI1_9AGAM</name>
<proteinExistence type="predicted"/>
<evidence type="ECO:0000313" key="2">
    <source>
        <dbReference type="Proteomes" id="UP000027265"/>
    </source>
</evidence>
<dbReference type="HOGENOM" id="CLU_1525363_0_0_1"/>
<dbReference type="Proteomes" id="UP000027265">
    <property type="component" value="Unassembled WGS sequence"/>
</dbReference>
<keyword evidence="2" id="KW-1185">Reference proteome</keyword>
<organism evidence="1 2">
    <name type="scientific">Jaapia argillacea MUCL 33604</name>
    <dbReference type="NCBI Taxonomy" id="933084"/>
    <lineage>
        <taxon>Eukaryota</taxon>
        <taxon>Fungi</taxon>
        <taxon>Dikarya</taxon>
        <taxon>Basidiomycota</taxon>
        <taxon>Agaricomycotina</taxon>
        <taxon>Agaricomycetes</taxon>
        <taxon>Agaricomycetidae</taxon>
        <taxon>Jaapiales</taxon>
        <taxon>Jaapiaceae</taxon>
        <taxon>Jaapia</taxon>
    </lineage>
</organism>
<dbReference type="InParanoid" id="A0A067QAI1"/>
<dbReference type="AlphaFoldDB" id="A0A067QAI1"/>
<gene>
    <name evidence="1" type="ORF">JAAARDRAFT_43277</name>
</gene>
<accession>A0A067QAI1</accession>
<sequence>MANNYVTYEFHRNRNFTSFQVYKAQTGERGPSIAYLVDSSVPGAPLKTWETKVFDLQGDLLASILWVPQGIHQIDRPRVHFPGEGWMNQWLPPLEYRPDIRKMTLNGLVYYWLPHGLGFVLRTSVDGRTQDLVRTEGDATRVKFKILEHLATPFMLEHCVVAMVLLYRNQLGNNID</sequence>
<dbReference type="EMBL" id="KL197709">
    <property type="protein sequence ID" value="KDQ64068.1"/>
    <property type="molecule type" value="Genomic_DNA"/>
</dbReference>